<dbReference type="EMBL" id="CH476596">
    <property type="protein sequence ID" value="EAU37133.1"/>
    <property type="molecule type" value="Genomic_DNA"/>
</dbReference>
<dbReference type="eggNOG" id="ENOG502SPK6">
    <property type="taxonomic scope" value="Eukaryota"/>
</dbReference>
<dbReference type="PANTHER" id="PTHR33112:SF16">
    <property type="entry name" value="HETEROKARYON INCOMPATIBILITY DOMAIN-CONTAINING PROTEIN"/>
    <property type="match status" value="1"/>
</dbReference>
<protein>
    <recommendedName>
        <fullName evidence="1">Heterokaryon incompatibility domain-containing protein</fullName>
    </recommendedName>
</protein>
<sequence>MIVVGLSAAQLSEARKSEDNCDIVLYLGLPQHSQPDGSTVFFGDIYAHYSEEGGLANIWVGDLHIDEVKSGSTASLAGEMISWDSLMGKINDCYETHSECQPKAQCKLPKGFRVIDVNRRCLVEKSSCRFVALSYVWGSNPQSSLLAASRATVDGMKKDGGLPALSMPQTIEDAIEVCLKMGERYLWADRLCIIQDDPGDKKHQIEAMGDIYSSAQIVLVASSGDSMEFGIPGVGSPRQAVQRSQDVLDLRITNVIRDVEDDPLNMWATRGWTYQEAVLSNRRLYFTNTRAFFECERLICHEDQFNVEEIRDELISTRLIISEDATRFQSFTRHIRHYTSRNLTYRSDAHKALYGITMSLYKGPRAFLSGLPVVDFDRALLWYPDYGTSIIERHETQGETLPTWSWSSVMGLSDPVHYQATEFYGTLAPWYHIDGDVQSSGSIAALNGQPDSKPDEDWQVYMAIAIKEGCVGSISLAFSLETDNFLAVRELFNTRWKDYHAFRREAIPLTIKTSEIPRGVLTGAPKQGVIATKSHTALLRVTPRPSYSFDIINSEGEIIGGLCGDAAKLREQVISPGYNSSAKFEFVALSLSGRMSSSEEDSRKTYMDVDGNWLNKIPIVYVLMIANNGAFAHRRELGWIYLVDWARLRREWKVMVLE</sequence>
<dbReference type="GeneID" id="4317057"/>
<evidence type="ECO:0000313" key="2">
    <source>
        <dbReference type="EMBL" id="EAU37133.1"/>
    </source>
</evidence>
<dbReference type="STRING" id="341663.Q0CVW3"/>
<dbReference type="OrthoDB" id="405906at2759"/>
<dbReference type="Pfam" id="PF06985">
    <property type="entry name" value="HET"/>
    <property type="match status" value="1"/>
</dbReference>
<dbReference type="VEuPathDB" id="FungiDB:ATEG_02171"/>
<evidence type="ECO:0000259" key="1">
    <source>
        <dbReference type="Pfam" id="PF06985"/>
    </source>
</evidence>
<proteinExistence type="predicted"/>
<dbReference type="AlphaFoldDB" id="Q0CVW3"/>
<dbReference type="HOGENOM" id="CLU_003953_7_0_1"/>
<evidence type="ECO:0000313" key="3">
    <source>
        <dbReference type="Proteomes" id="UP000007963"/>
    </source>
</evidence>
<accession>Q0CVW3</accession>
<dbReference type="OMA" id="IWISAYN"/>
<gene>
    <name evidence="2" type="ORF">ATEG_02171</name>
</gene>
<dbReference type="Proteomes" id="UP000007963">
    <property type="component" value="Unassembled WGS sequence"/>
</dbReference>
<dbReference type="InterPro" id="IPR010730">
    <property type="entry name" value="HET"/>
</dbReference>
<feature type="domain" description="Heterokaryon incompatibility" evidence="1">
    <location>
        <begin position="130"/>
        <end position="276"/>
    </location>
</feature>
<organism evidence="2 3">
    <name type="scientific">Aspergillus terreus (strain NIH 2624 / FGSC A1156)</name>
    <dbReference type="NCBI Taxonomy" id="341663"/>
    <lineage>
        <taxon>Eukaryota</taxon>
        <taxon>Fungi</taxon>
        <taxon>Dikarya</taxon>
        <taxon>Ascomycota</taxon>
        <taxon>Pezizomycotina</taxon>
        <taxon>Eurotiomycetes</taxon>
        <taxon>Eurotiomycetidae</taxon>
        <taxon>Eurotiales</taxon>
        <taxon>Aspergillaceae</taxon>
        <taxon>Aspergillus</taxon>
        <taxon>Aspergillus subgen. Circumdati</taxon>
    </lineage>
</organism>
<name>Q0CVW3_ASPTN</name>
<dbReference type="PANTHER" id="PTHR33112">
    <property type="entry name" value="DOMAIN PROTEIN, PUTATIVE-RELATED"/>
    <property type="match status" value="1"/>
</dbReference>
<dbReference type="RefSeq" id="XP_001211349.1">
    <property type="nucleotide sequence ID" value="XM_001211349.1"/>
</dbReference>
<reference evidence="3" key="1">
    <citation type="submission" date="2005-09" db="EMBL/GenBank/DDBJ databases">
        <title>Annotation of the Aspergillus terreus NIH2624 genome.</title>
        <authorList>
            <person name="Birren B.W."/>
            <person name="Lander E.S."/>
            <person name="Galagan J.E."/>
            <person name="Nusbaum C."/>
            <person name="Devon K."/>
            <person name="Henn M."/>
            <person name="Ma L.-J."/>
            <person name="Jaffe D.B."/>
            <person name="Butler J."/>
            <person name="Alvarez P."/>
            <person name="Gnerre S."/>
            <person name="Grabherr M."/>
            <person name="Kleber M."/>
            <person name="Mauceli E.W."/>
            <person name="Brockman W."/>
            <person name="Rounsley S."/>
            <person name="Young S.K."/>
            <person name="LaButti K."/>
            <person name="Pushparaj V."/>
            <person name="DeCaprio D."/>
            <person name="Crawford M."/>
            <person name="Koehrsen M."/>
            <person name="Engels R."/>
            <person name="Montgomery P."/>
            <person name="Pearson M."/>
            <person name="Howarth C."/>
            <person name="Larson L."/>
            <person name="Luoma S."/>
            <person name="White J."/>
            <person name="Alvarado L."/>
            <person name="Kodira C.D."/>
            <person name="Zeng Q."/>
            <person name="Oleary S."/>
            <person name="Yandava C."/>
            <person name="Denning D.W."/>
            <person name="Nierman W.C."/>
            <person name="Milne T."/>
            <person name="Madden K."/>
        </authorList>
    </citation>
    <scope>NUCLEOTIDE SEQUENCE [LARGE SCALE GENOMIC DNA]</scope>
    <source>
        <strain evidence="3">NIH 2624 / FGSC A1156</strain>
    </source>
</reference>